<keyword evidence="5" id="KW-1185">Reference proteome</keyword>
<feature type="chain" id="PRO_5023132783" evidence="2">
    <location>
        <begin position="26"/>
        <end position="517"/>
    </location>
</feature>
<dbReference type="SUPFAM" id="SSF69304">
    <property type="entry name" value="Tricorn protease N-terminal domain"/>
    <property type="match status" value="1"/>
</dbReference>
<dbReference type="PANTHER" id="PTHR47197">
    <property type="entry name" value="PROTEIN NIRF"/>
    <property type="match status" value="1"/>
</dbReference>
<feature type="domain" description="PKD" evidence="3">
    <location>
        <begin position="365"/>
        <end position="440"/>
    </location>
</feature>
<keyword evidence="1" id="KW-0812">Transmembrane</keyword>
<sequence length="517" mass="52485">MRRIGSALALASLAVLTLAPAGAQAAAAPTAGRSWEVVTGLNVPLPGGEWEGNWGALGFVTADDGSVRQTNLPGYTVTALAYSPDARTVYSFGTFVDDLGGTVGGFAAFDASTGEMIWQDASVGSPRSLAVSPDGSVVMLPHARGDVATRAFERFDGCTGDATSAAAVAFAPDGGTVWLLCAGTRFNPISELRAFDATTLDPVRTIPLADHYARALVLTPDGSTAVLSGEVGRTVEESGVPAVTRLDLTTGEITDLRLDLDLSYGALAMAPDGAYVYTLAGVGDVTAELTSVDITSMTVTTSTPFPYETGDLAVTPDGSRVYSATRSTPAGSETPLVSAHDAGTLATLSQSPFEASGLLGLAVTPDQAPIARLTASEPNSPVTFDASGSTVEFGSIAEYAWDFGDGTTLVTSTPVVEHEYTQPGEYTASVRLTSSGGTSTEDVYTGQQLLRNGDPSAIATVTVTVPAAPAPGVSAELPPTGFDSSGFGGAGFAVAAAALVIAGGIAVGLGRRRGRQP</sequence>
<dbReference type="RefSeq" id="WP_149160758.1">
    <property type="nucleotide sequence ID" value="NZ_CP043505.1"/>
</dbReference>
<dbReference type="InterPro" id="IPR035986">
    <property type="entry name" value="PKD_dom_sf"/>
</dbReference>
<feature type="transmembrane region" description="Helical" evidence="1">
    <location>
        <begin position="487"/>
        <end position="509"/>
    </location>
</feature>
<dbReference type="KEGG" id="ail:FLP10_10210"/>
<keyword evidence="1" id="KW-1133">Transmembrane helix</keyword>
<name>A0A5C1YI11_9MICO</name>
<evidence type="ECO:0000313" key="5">
    <source>
        <dbReference type="Proteomes" id="UP000324678"/>
    </source>
</evidence>
<dbReference type="EMBL" id="CP043505">
    <property type="protein sequence ID" value="QEO14739.1"/>
    <property type="molecule type" value="Genomic_DNA"/>
</dbReference>
<evidence type="ECO:0000313" key="4">
    <source>
        <dbReference type="EMBL" id="QEO14739.1"/>
    </source>
</evidence>
<dbReference type="Gene3D" id="2.130.10.10">
    <property type="entry name" value="YVTN repeat-like/Quinoprotein amine dehydrogenase"/>
    <property type="match status" value="3"/>
</dbReference>
<accession>A0A5C1YI11</accession>
<protein>
    <submittedName>
        <fullName evidence="4">PKD domain-containing protein</fullName>
    </submittedName>
</protein>
<proteinExistence type="predicted"/>
<gene>
    <name evidence="4" type="ORF">FLP10_10210</name>
</gene>
<dbReference type="GO" id="GO:0005975">
    <property type="term" value="P:carbohydrate metabolic process"/>
    <property type="evidence" value="ECO:0007669"/>
    <property type="project" value="UniProtKB-ARBA"/>
</dbReference>
<dbReference type="AlphaFoldDB" id="A0A5C1YI11"/>
<dbReference type="PROSITE" id="PS50093">
    <property type="entry name" value="PKD"/>
    <property type="match status" value="1"/>
</dbReference>
<keyword evidence="2" id="KW-0732">Signal</keyword>
<dbReference type="InterPro" id="IPR000601">
    <property type="entry name" value="PKD_dom"/>
</dbReference>
<organism evidence="4 5">
    <name type="scientific">Agromyces intestinalis</name>
    <dbReference type="NCBI Taxonomy" id="2592652"/>
    <lineage>
        <taxon>Bacteria</taxon>
        <taxon>Bacillati</taxon>
        <taxon>Actinomycetota</taxon>
        <taxon>Actinomycetes</taxon>
        <taxon>Micrococcales</taxon>
        <taxon>Microbacteriaceae</taxon>
        <taxon>Agromyces</taxon>
    </lineage>
</organism>
<dbReference type="InterPro" id="IPR015943">
    <property type="entry name" value="WD40/YVTN_repeat-like_dom_sf"/>
</dbReference>
<dbReference type="SMART" id="SM00089">
    <property type="entry name" value="PKD"/>
    <property type="match status" value="1"/>
</dbReference>
<dbReference type="InterPro" id="IPR022409">
    <property type="entry name" value="PKD/Chitinase_dom"/>
</dbReference>
<evidence type="ECO:0000259" key="3">
    <source>
        <dbReference type="PROSITE" id="PS50093"/>
    </source>
</evidence>
<evidence type="ECO:0000256" key="1">
    <source>
        <dbReference type="SAM" id="Phobius"/>
    </source>
</evidence>
<evidence type="ECO:0000256" key="2">
    <source>
        <dbReference type="SAM" id="SignalP"/>
    </source>
</evidence>
<keyword evidence="1" id="KW-0472">Membrane</keyword>
<dbReference type="CDD" id="cd00146">
    <property type="entry name" value="PKD"/>
    <property type="match status" value="1"/>
</dbReference>
<dbReference type="Pfam" id="PF18911">
    <property type="entry name" value="PKD_4"/>
    <property type="match status" value="1"/>
</dbReference>
<dbReference type="PANTHER" id="PTHR47197:SF3">
    <property type="entry name" value="DIHYDRO-HEME D1 DEHYDROGENASE"/>
    <property type="match status" value="1"/>
</dbReference>
<dbReference type="SUPFAM" id="SSF49299">
    <property type="entry name" value="PKD domain"/>
    <property type="match status" value="1"/>
</dbReference>
<dbReference type="Proteomes" id="UP000324678">
    <property type="component" value="Chromosome"/>
</dbReference>
<feature type="signal peptide" evidence="2">
    <location>
        <begin position="1"/>
        <end position="25"/>
    </location>
</feature>
<dbReference type="InterPro" id="IPR051200">
    <property type="entry name" value="Host-pathogen_enzymatic-act"/>
</dbReference>
<reference evidence="4 5" key="1">
    <citation type="submission" date="2019-09" db="EMBL/GenBank/DDBJ databases">
        <title>Genome sequencing of strain KACC 19306.</title>
        <authorList>
            <person name="Heo J."/>
            <person name="Kim S.-J."/>
            <person name="Kim J.-S."/>
            <person name="Hong S.-B."/>
            <person name="Kwon S.-W."/>
        </authorList>
    </citation>
    <scope>NUCLEOTIDE SEQUENCE [LARGE SCALE GENOMIC DNA]</scope>
    <source>
        <strain evidence="4 5">KACC 19306</strain>
    </source>
</reference>
<dbReference type="InterPro" id="IPR013783">
    <property type="entry name" value="Ig-like_fold"/>
</dbReference>
<dbReference type="OrthoDB" id="9802683at2"/>
<dbReference type="Gene3D" id="2.60.40.10">
    <property type="entry name" value="Immunoglobulins"/>
    <property type="match status" value="1"/>
</dbReference>